<protein>
    <submittedName>
        <fullName evidence="14">EamA-like transporter family protein</fullName>
    </submittedName>
</protein>
<dbReference type="EMBL" id="QGGL01000026">
    <property type="protein sequence ID" value="PWK05160.1"/>
    <property type="molecule type" value="Genomic_DNA"/>
</dbReference>
<gene>
    <name evidence="14" type="ORF">C7459_12636</name>
</gene>
<evidence type="ECO:0000256" key="9">
    <source>
        <dbReference type="ARBA" id="ARBA00022989"/>
    </source>
</evidence>
<dbReference type="InterPro" id="IPR000390">
    <property type="entry name" value="Small_drug/metabolite_transptr"/>
</dbReference>
<feature type="domain" description="EamA" evidence="13">
    <location>
        <begin position="7"/>
        <end position="114"/>
    </location>
</feature>
<keyword evidence="15" id="KW-1185">Reference proteome</keyword>
<accession>A0A316D2M9</accession>
<keyword evidence="4" id="KW-0444">Lipid biosynthesis</keyword>
<evidence type="ECO:0000256" key="11">
    <source>
        <dbReference type="ARBA" id="ARBA00023136"/>
    </source>
</evidence>
<dbReference type="PANTHER" id="PTHR30561:SF9">
    <property type="entry name" value="4-AMINO-4-DEOXY-L-ARABINOSE-PHOSPHOUNDECAPRENOL FLIPPASE SUBUNIT ARNF-RELATED"/>
    <property type="match status" value="1"/>
</dbReference>
<dbReference type="RefSeq" id="WP_245884680.1">
    <property type="nucleotide sequence ID" value="NZ_QGGL01000026.1"/>
</dbReference>
<name>A0A316D2M9_9BACL</name>
<keyword evidence="8" id="KW-0448">Lipopolysaccharide biosynthesis</keyword>
<evidence type="ECO:0000256" key="12">
    <source>
        <dbReference type="SAM" id="Phobius"/>
    </source>
</evidence>
<keyword evidence="11 12" id="KW-0472">Membrane</keyword>
<evidence type="ECO:0000256" key="6">
    <source>
        <dbReference type="ARBA" id="ARBA00022556"/>
    </source>
</evidence>
<dbReference type="InterPro" id="IPR000620">
    <property type="entry name" value="EamA_dom"/>
</dbReference>
<keyword evidence="9 12" id="KW-1133">Transmembrane helix</keyword>
<feature type="transmembrane region" description="Helical" evidence="12">
    <location>
        <begin position="44"/>
        <end position="64"/>
    </location>
</feature>
<dbReference type="GO" id="GO:0022857">
    <property type="term" value="F:transmembrane transporter activity"/>
    <property type="evidence" value="ECO:0007669"/>
    <property type="project" value="InterPro"/>
</dbReference>
<evidence type="ECO:0000256" key="4">
    <source>
        <dbReference type="ARBA" id="ARBA00022516"/>
    </source>
</evidence>
<evidence type="ECO:0000259" key="13">
    <source>
        <dbReference type="Pfam" id="PF00892"/>
    </source>
</evidence>
<evidence type="ECO:0000256" key="5">
    <source>
        <dbReference type="ARBA" id="ARBA00022519"/>
    </source>
</evidence>
<proteinExistence type="inferred from homology"/>
<evidence type="ECO:0000256" key="10">
    <source>
        <dbReference type="ARBA" id="ARBA00023098"/>
    </source>
</evidence>
<dbReference type="InterPro" id="IPR037185">
    <property type="entry name" value="EmrE-like"/>
</dbReference>
<evidence type="ECO:0000256" key="3">
    <source>
        <dbReference type="ARBA" id="ARBA00022475"/>
    </source>
</evidence>
<comment type="subcellular location">
    <subcellularLocation>
        <location evidence="1">Cell membrane</location>
        <topology evidence="1">Multi-pass membrane protein</topology>
    </subcellularLocation>
</comment>
<dbReference type="PANTHER" id="PTHR30561">
    <property type="entry name" value="SMR FAMILY PROTON-DEPENDENT DRUG EFFLUX TRANSPORTER SUGE"/>
    <property type="match status" value="1"/>
</dbReference>
<dbReference type="SUPFAM" id="SSF103481">
    <property type="entry name" value="Multidrug resistance efflux transporter EmrE"/>
    <property type="match status" value="1"/>
</dbReference>
<dbReference type="AlphaFoldDB" id="A0A316D2M9"/>
<feature type="transmembrane region" description="Helical" evidence="12">
    <location>
        <begin position="97"/>
        <end position="115"/>
    </location>
</feature>
<keyword evidence="6" id="KW-0441">Lipid A biosynthesis</keyword>
<dbReference type="Gene3D" id="1.10.3730.20">
    <property type="match status" value="1"/>
</dbReference>
<reference evidence="14 15" key="1">
    <citation type="submission" date="2018-05" db="EMBL/GenBank/DDBJ databases">
        <title>Genomic Encyclopedia of Type Strains, Phase IV (KMG-IV): sequencing the most valuable type-strain genomes for metagenomic binning, comparative biology and taxonomic classification.</title>
        <authorList>
            <person name="Goeker M."/>
        </authorList>
    </citation>
    <scope>NUCLEOTIDE SEQUENCE [LARGE SCALE GENOMIC DNA]</scope>
    <source>
        <strain evidence="14 15">DSM 18773</strain>
    </source>
</reference>
<comment type="similarity">
    <text evidence="2">Belongs to the EamA transporter family.</text>
</comment>
<keyword evidence="5" id="KW-0997">Cell inner membrane</keyword>
<evidence type="ECO:0000313" key="15">
    <source>
        <dbReference type="Proteomes" id="UP000245634"/>
    </source>
</evidence>
<keyword evidence="10" id="KW-0443">Lipid metabolism</keyword>
<dbReference type="Pfam" id="PF00892">
    <property type="entry name" value="EamA"/>
    <property type="match status" value="1"/>
</dbReference>
<keyword evidence="7 12" id="KW-0812">Transmembrane</keyword>
<evidence type="ECO:0000313" key="14">
    <source>
        <dbReference type="EMBL" id="PWK05160.1"/>
    </source>
</evidence>
<dbReference type="Proteomes" id="UP000245634">
    <property type="component" value="Unassembled WGS sequence"/>
</dbReference>
<dbReference type="GO" id="GO:0005886">
    <property type="term" value="C:plasma membrane"/>
    <property type="evidence" value="ECO:0007669"/>
    <property type="project" value="UniProtKB-SubCell"/>
</dbReference>
<organism evidence="14 15">
    <name type="scientific">Tumebacillus permanentifrigoris</name>
    <dbReference type="NCBI Taxonomy" id="378543"/>
    <lineage>
        <taxon>Bacteria</taxon>
        <taxon>Bacillati</taxon>
        <taxon>Bacillota</taxon>
        <taxon>Bacilli</taxon>
        <taxon>Bacillales</taxon>
        <taxon>Alicyclobacillaceae</taxon>
        <taxon>Tumebacillus</taxon>
    </lineage>
</organism>
<evidence type="ECO:0000256" key="7">
    <source>
        <dbReference type="ARBA" id="ARBA00022692"/>
    </source>
</evidence>
<dbReference type="GO" id="GO:0009103">
    <property type="term" value="P:lipopolysaccharide biosynthetic process"/>
    <property type="evidence" value="ECO:0007669"/>
    <property type="project" value="UniProtKB-KW"/>
</dbReference>
<evidence type="ECO:0000256" key="2">
    <source>
        <dbReference type="ARBA" id="ARBA00007362"/>
    </source>
</evidence>
<comment type="caution">
    <text evidence="14">The sequence shown here is derived from an EMBL/GenBank/DDBJ whole genome shotgun (WGS) entry which is preliminary data.</text>
</comment>
<feature type="transmembrane region" description="Helical" evidence="12">
    <location>
        <begin position="71"/>
        <end position="91"/>
    </location>
</feature>
<sequence>MSKLMLYGLLLLNILLLSGGQIVWKNALQNMSGGLSLTNVLTSPGIYLGGFMYVIATGLWLVVLNNMKLSTAYPLQSFAYVIGILSAWLIFGESIPTTRWIGGAVILAGVFLVSLE</sequence>
<keyword evidence="3" id="KW-1003">Cell membrane</keyword>
<evidence type="ECO:0000256" key="1">
    <source>
        <dbReference type="ARBA" id="ARBA00004651"/>
    </source>
</evidence>
<evidence type="ECO:0000256" key="8">
    <source>
        <dbReference type="ARBA" id="ARBA00022985"/>
    </source>
</evidence>